<dbReference type="InterPro" id="IPR052940">
    <property type="entry name" value="Carb_Esterase_6"/>
</dbReference>
<dbReference type="EMBL" id="QPEX01000010">
    <property type="protein sequence ID" value="RCS54744.1"/>
    <property type="molecule type" value="Genomic_DNA"/>
</dbReference>
<dbReference type="GO" id="GO:0016788">
    <property type="term" value="F:hydrolase activity, acting on ester bonds"/>
    <property type="evidence" value="ECO:0007669"/>
    <property type="project" value="UniProtKB-ARBA"/>
</dbReference>
<dbReference type="PANTHER" id="PTHR31988:SF19">
    <property type="entry name" value="9-O-ACETYL-N-ACETYLNEURAMINIC ACID DEACETYLASE-RELATED"/>
    <property type="match status" value="1"/>
</dbReference>
<proteinExistence type="predicted"/>
<organism evidence="3 4">
    <name type="scientific">Bremerella cremea</name>
    <dbReference type="NCBI Taxonomy" id="1031537"/>
    <lineage>
        <taxon>Bacteria</taxon>
        <taxon>Pseudomonadati</taxon>
        <taxon>Planctomycetota</taxon>
        <taxon>Planctomycetia</taxon>
        <taxon>Pirellulales</taxon>
        <taxon>Pirellulaceae</taxon>
        <taxon>Bremerella</taxon>
    </lineage>
</organism>
<dbReference type="Gene3D" id="3.40.50.1110">
    <property type="entry name" value="SGNH hydrolase"/>
    <property type="match status" value="1"/>
</dbReference>
<keyword evidence="1" id="KW-0378">Hydrolase</keyword>
<dbReference type="Proteomes" id="UP000253562">
    <property type="component" value="Unassembled WGS sequence"/>
</dbReference>
<name>A0A368KYM4_9BACT</name>
<gene>
    <name evidence="3" type="ORF">DTL42_06360</name>
</gene>
<evidence type="ECO:0000256" key="1">
    <source>
        <dbReference type="ARBA" id="ARBA00022801"/>
    </source>
</evidence>
<dbReference type="InterPro" id="IPR005181">
    <property type="entry name" value="SASA"/>
</dbReference>
<dbReference type="Pfam" id="PF03629">
    <property type="entry name" value="SASA"/>
    <property type="match status" value="1"/>
</dbReference>
<feature type="domain" description="Sialate O-acetylesterase" evidence="2">
    <location>
        <begin position="64"/>
        <end position="322"/>
    </location>
</feature>
<accession>A0A368KYM4</accession>
<dbReference type="AlphaFoldDB" id="A0A368KYM4"/>
<comment type="caution">
    <text evidence="3">The sequence shown here is derived from an EMBL/GenBank/DDBJ whole genome shotgun (WGS) entry which is preliminary data.</text>
</comment>
<sequence>MKQRFCWPFFYFKMVLVIGTIRALLRSSRFLAPQKTMLLCRPALLLLVLVCSLPSLTFAQEVAEVYLLSGQSNMAGSGRKEQLPEHWQTPVPNVQYWNGEAFVTFDPGQLNLNGKDRFGPELGFAHTLGTLNPDQTFYIVKFALSGQPLHAGFHGGKWMGAEPGPNRNTFYPGEAADDPNRGNHYKRLHGQFSAALTALKQAGKTPRLRGIVWMQGEADAKQEVSALTYDQSIDLLKRRIEEDCASGPVPFVMGEILPHDPPLERFTHRSAIRQAQQAADMRSGSPRAISGVWNVSTDGMPLLADTVHYDTKGQLMLGTSFALGVTEAENMLQMLAQKKESGK</sequence>
<evidence type="ECO:0000313" key="4">
    <source>
        <dbReference type="Proteomes" id="UP000253562"/>
    </source>
</evidence>
<dbReference type="SUPFAM" id="SSF52266">
    <property type="entry name" value="SGNH hydrolase"/>
    <property type="match status" value="1"/>
</dbReference>
<protein>
    <recommendedName>
        <fullName evidence="2">Sialate O-acetylesterase domain-containing protein</fullName>
    </recommendedName>
</protein>
<evidence type="ECO:0000259" key="2">
    <source>
        <dbReference type="Pfam" id="PF03629"/>
    </source>
</evidence>
<evidence type="ECO:0000313" key="3">
    <source>
        <dbReference type="EMBL" id="RCS54744.1"/>
    </source>
</evidence>
<dbReference type="InterPro" id="IPR036514">
    <property type="entry name" value="SGNH_hydro_sf"/>
</dbReference>
<dbReference type="PANTHER" id="PTHR31988">
    <property type="entry name" value="ESTERASE, PUTATIVE (DUF303)-RELATED"/>
    <property type="match status" value="1"/>
</dbReference>
<reference evidence="3 4" key="1">
    <citation type="submission" date="2018-07" db="EMBL/GenBank/DDBJ databases">
        <title>Comparative genomes isolates from brazilian mangrove.</title>
        <authorList>
            <person name="De Araujo J.E."/>
            <person name="Taketani R.G."/>
            <person name="Silva M.C.P."/>
            <person name="Lourenco M.V."/>
            <person name="Oliveira V.M."/>
            <person name="Andreote F.D."/>
        </authorList>
    </citation>
    <scope>NUCLEOTIDE SEQUENCE [LARGE SCALE GENOMIC DNA]</scope>
    <source>
        <strain evidence="3 4">HEX PRIS-MGV</strain>
    </source>
</reference>